<gene>
    <name evidence="1" type="ORF">AVEN_185305_1</name>
</gene>
<dbReference type="Proteomes" id="UP000499080">
    <property type="component" value="Unassembled WGS sequence"/>
</dbReference>
<comment type="caution">
    <text evidence="1">The sequence shown here is derived from an EMBL/GenBank/DDBJ whole genome shotgun (WGS) entry which is preliminary data.</text>
</comment>
<evidence type="ECO:0000313" key="1">
    <source>
        <dbReference type="EMBL" id="GBM92656.1"/>
    </source>
</evidence>
<dbReference type="AlphaFoldDB" id="A0A4Y2JU10"/>
<sequence length="98" mass="11028">MPVVNHKTEIKTVQHEIVPDLVSGYVLRLGSACGEEARLSIGCLKSWLCLFINQATLGVKRRSTKNDLQLKTRDTDNLCCRLGTDSYSLLFVLVTYLR</sequence>
<reference evidence="1 2" key="1">
    <citation type="journal article" date="2019" name="Sci. Rep.">
        <title>Orb-weaving spider Araneus ventricosus genome elucidates the spidroin gene catalogue.</title>
        <authorList>
            <person name="Kono N."/>
            <person name="Nakamura H."/>
            <person name="Ohtoshi R."/>
            <person name="Moran D.A.P."/>
            <person name="Shinohara A."/>
            <person name="Yoshida Y."/>
            <person name="Fujiwara M."/>
            <person name="Mori M."/>
            <person name="Tomita M."/>
            <person name="Arakawa K."/>
        </authorList>
    </citation>
    <scope>NUCLEOTIDE SEQUENCE [LARGE SCALE GENOMIC DNA]</scope>
</reference>
<evidence type="ECO:0000313" key="2">
    <source>
        <dbReference type="Proteomes" id="UP000499080"/>
    </source>
</evidence>
<dbReference type="EMBL" id="BGPR01003808">
    <property type="protein sequence ID" value="GBM92656.1"/>
    <property type="molecule type" value="Genomic_DNA"/>
</dbReference>
<proteinExistence type="predicted"/>
<protein>
    <submittedName>
        <fullName evidence="1">Uncharacterized protein</fullName>
    </submittedName>
</protein>
<keyword evidence="2" id="KW-1185">Reference proteome</keyword>
<name>A0A4Y2JU10_ARAVE</name>
<organism evidence="1 2">
    <name type="scientific">Araneus ventricosus</name>
    <name type="common">Orbweaver spider</name>
    <name type="synonym">Epeira ventricosa</name>
    <dbReference type="NCBI Taxonomy" id="182803"/>
    <lineage>
        <taxon>Eukaryota</taxon>
        <taxon>Metazoa</taxon>
        <taxon>Ecdysozoa</taxon>
        <taxon>Arthropoda</taxon>
        <taxon>Chelicerata</taxon>
        <taxon>Arachnida</taxon>
        <taxon>Araneae</taxon>
        <taxon>Araneomorphae</taxon>
        <taxon>Entelegynae</taxon>
        <taxon>Araneoidea</taxon>
        <taxon>Araneidae</taxon>
        <taxon>Araneus</taxon>
    </lineage>
</organism>
<accession>A0A4Y2JU10</accession>